<keyword evidence="1" id="KW-0472">Membrane</keyword>
<dbReference type="EMBL" id="KN881856">
    <property type="protein sequence ID" value="KIY48106.1"/>
    <property type="molecule type" value="Genomic_DNA"/>
</dbReference>
<feature type="transmembrane region" description="Helical" evidence="1">
    <location>
        <begin position="55"/>
        <end position="80"/>
    </location>
</feature>
<keyword evidence="1" id="KW-0812">Transmembrane</keyword>
<feature type="transmembrane region" description="Helical" evidence="1">
    <location>
        <begin position="12"/>
        <end position="35"/>
    </location>
</feature>
<evidence type="ECO:0000256" key="1">
    <source>
        <dbReference type="SAM" id="Phobius"/>
    </source>
</evidence>
<reference evidence="2 3" key="1">
    <citation type="journal article" date="2015" name="Fungal Genet. Biol.">
        <title>Evolution of novel wood decay mechanisms in Agaricales revealed by the genome sequences of Fistulina hepatica and Cylindrobasidium torrendii.</title>
        <authorList>
            <person name="Floudas D."/>
            <person name="Held B.W."/>
            <person name="Riley R."/>
            <person name="Nagy L.G."/>
            <person name="Koehler G."/>
            <person name="Ransdell A.S."/>
            <person name="Younus H."/>
            <person name="Chow J."/>
            <person name="Chiniquy J."/>
            <person name="Lipzen A."/>
            <person name="Tritt A."/>
            <person name="Sun H."/>
            <person name="Haridas S."/>
            <person name="LaButti K."/>
            <person name="Ohm R.A."/>
            <person name="Kues U."/>
            <person name="Blanchette R.A."/>
            <person name="Grigoriev I.V."/>
            <person name="Minto R.E."/>
            <person name="Hibbett D.S."/>
        </authorList>
    </citation>
    <scope>NUCLEOTIDE SEQUENCE [LARGE SCALE GENOMIC DNA]</scope>
    <source>
        <strain evidence="2 3">ATCC 64428</strain>
    </source>
</reference>
<dbReference type="Proteomes" id="UP000054144">
    <property type="component" value="Unassembled WGS sequence"/>
</dbReference>
<organism evidence="2 3">
    <name type="scientific">Fistulina hepatica ATCC 64428</name>
    <dbReference type="NCBI Taxonomy" id="1128425"/>
    <lineage>
        <taxon>Eukaryota</taxon>
        <taxon>Fungi</taxon>
        <taxon>Dikarya</taxon>
        <taxon>Basidiomycota</taxon>
        <taxon>Agaricomycotina</taxon>
        <taxon>Agaricomycetes</taxon>
        <taxon>Agaricomycetidae</taxon>
        <taxon>Agaricales</taxon>
        <taxon>Fistulinaceae</taxon>
        <taxon>Fistulina</taxon>
    </lineage>
</organism>
<dbReference type="AlphaFoldDB" id="A0A0D7AE18"/>
<proteinExistence type="predicted"/>
<keyword evidence="1" id="KW-1133">Transmembrane helix</keyword>
<gene>
    <name evidence="2" type="ORF">FISHEDRAFT_73928</name>
</gene>
<accession>A0A0D7AE18</accession>
<evidence type="ECO:0000313" key="2">
    <source>
        <dbReference type="EMBL" id="KIY48106.1"/>
    </source>
</evidence>
<keyword evidence="3" id="KW-1185">Reference proteome</keyword>
<sequence length="102" mass="10941">MSVNEASVITFIEVPISVITNMLVTMFVTLVIAIVKASSIFHISPIIAIVKASSVFINIFVNTLAALVVMLIVKVSIVFVGGSLSTSMVLLEWDCIDIVICI</sequence>
<name>A0A0D7AE18_9AGAR</name>
<protein>
    <submittedName>
        <fullName evidence="2">Uncharacterized protein</fullName>
    </submittedName>
</protein>
<evidence type="ECO:0000313" key="3">
    <source>
        <dbReference type="Proteomes" id="UP000054144"/>
    </source>
</evidence>